<name>A0A852SR53_9MICO</name>
<protein>
    <submittedName>
        <fullName evidence="1">Uncharacterized protein</fullName>
    </submittedName>
</protein>
<dbReference type="RefSeq" id="WP_179548327.1">
    <property type="nucleotide sequence ID" value="NZ_BSEW01000002.1"/>
</dbReference>
<dbReference type="Proteomes" id="UP000549913">
    <property type="component" value="Unassembled WGS sequence"/>
</dbReference>
<comment type="caution">
    <text evidence="1">The sequence shown here is derived from an EMBL/GenBank/DDBJ whole genome shotgun (WGS) entry which is preliminary data.</text>
</comment>
<proteinExistence type="predicted"/>
<accession>A0A852SR53</accession>
<gene>
    <name evidence="1" type="ORF">BJ984_002507</name>
</gene>
<reference evidence="1 2" key="1">
    <citation type="submission" date="2020-07" db="EMBL/GenBank/DDBJ databases">
        <title>Sequencing the genomes of 1000 actinobacteria strains.</title>
        <authorList>
            <person name="Klenk H.-P."/>
        </authorList>
    </citation>
    <scope>NUCLEOTIDE SEQUENCE [LARGE SCALE GENOMIC DNA]</scope>
    <source>
        <strain evidence="1 2">DSM 26474</strain>
    </source>
</reference>
<dbReference type="AlphaFoldDB" id="A0A852SR53"/>
<evidence type="ECO:0000313" key="2">
    <source>
        <dbReference type="Proteomes" id="UP000549913"/>
    </source>
</evidence>
<evidence type="ECO:0000313" key="1">
    <source>
        <dbReference type="EMBL" id="NYD71349.1"/>
    </source>
</evidence>
<dbReference type="EMBL" id="JACCBM010000001">
    <property type="protein sequence ID" value="NYD71349.1"/>
    <property type="molecule type" value="Genomic_DNA"/>
</dbReference>
<organism evidence="1 2">
    <name type="scientific">Herbiconiux flava</name>
    <dbReference type="NCBI Taxonomy" id="881268"/>
    <lineage>
        <taxon>Bacteria</taxon>
        <taxon>Bacillati</taxon>
        <taxon>Actinomycetota</taxon>
        <taxon>Actinomycetes</taxon>
        <taxon>Micrococcales</taxon>
        <taxon>Microbacteriaceae</taxon>
        <taxon>Herbiconiux</taxon>
    </lineage>
</organism>
<sequence length="69" mass="7699">MPITQGPRIDLRHLLAIVSDEEHEQLVRLAARIGDAEPGTDEYADFVEAYRDYRQLAVDRAASRTSTAG</sequence>
<keyword evidence="2" id="KW-1185">Reference proteome</keyword>